<dbReference type="InterPro" id="IPR017891">
    <property type="entry name" value="Insulin_GF-bd_Cys-rich_CS"/>
</dbReference>
<dbReference type="Gene3D" id="4.10.800.10">
    <property type="entry name" value="Thyroglobulin type-1"/>
    <property type="match status" value="1"/>
</dbReference>
<keyword evidence="5" id="KW-0341">Growth regulation</keyword>
<dbReference type="GO" id="GO:0031995">
    <property type="term" value="F:insulin-like growth factor II binding"/>
    <property type="evidence" value="ECO:0007669"/>
    <property type="project" value="TreeGrafter"/>
</dbReference>
<dbReference type="GO" id="GO:0043567">
    <property type="term" value="P:regulation of insulin-like growth factor receptor signaling pathway"/>
    <property type="evidence" value="ECO:0007669"/>
    <property type="project" value="TreeGrafter"/>
</dbReference>
<evidence type="ECO:0000256" key="1">
    <source>
        <dbReference type="ARBA" id="ARBA00004613"/>
    </source>
</evidence>
<dbReference type="InterPro" id="IPR012211">
    <property type="entry name" value="IGFBP-3"/>
</dbReference>
<comment type="subcellular location">
    <subcellularLocation>
        <location evidence="1">Secreted</location>
    </subcellularLocation>
</comment>
<evidence type="ECO:0000256" key="11">
    <source>
        <dbReference type="PROSITE-ProRule" id="PRU00500"/>
    </source>
</evidence>
<dbReference type="Proteomes" id="UP000261520">
    <property type="component" value="Unplaced"/>
</dbReference>
<dbReference type="Pfam" id="PF00086">
    <property type="entry name" value="Thyroglobulin_1"/>
    <property type="match status" value="1"/>
</dbReference>
<dbReference type="SMART" id="SM00121">
    <property type="entry name" value="IB"/>
    <property type="match status" value="1"/>
</dbReference>
<dbReference type="GO" id="GO:0001968">
    <property type="term" value="F:fibronectin binding"/>
    <property type="evidence" value="ECO:0007669"/>
    <property type="project" value="TreeGrafter"/>
</dbReference>
<evidence type="ECO:0000256" key="9">
    <source>
        <dbReference type="ARBA" id="ARBA00023180"/>
    </source>
</evidence>
<dbReference type="PROSITE" id="PS51323">
    <property type="entry name" value="IGFBP_N_2"/>
    <property type="match status" value="1"/>
</dbReference>
<reference evidence="16" key="1">
    <citation type="submission" date="2025-08" db="UniProtKB">
        <authorList>
            <consortium name="Ensembl"/>
        </authorList>
    </citation>
    <scope>IDENTIFICATION</scope>
</reference>
<keyword evidence="10" id="KW-0340">Growth factor binding</keyword>
<feature type="domain" description="IGFBP N-terminal" evidence="15">
    <location>
        <begin position="26"/>
        <end position="107"/>
    </location>
</feature>
<organism evidence="16 17">
    <name type="scientific">Periophthalmus magnuspinnatus</name>
    <dbReference type="NCBI Taxonomy" id="409849"/>
    <lineage>
        <taxon>Eukaryota</taxon>
        <taxon>Metazoa</taxon>
        <taxon>Chordata</taxon>
        <taxon>Craniata</taxon>
        <taxon>Vertebrata</taxon>
        <taxon>Euteleostomi</taxon>
        <taxon>Actinopterygii</taxon>
        <taxon>Neopterygii</taxon>
        <taxon>Teleostei</taxon>
        <taxon>Neoteleostei</taxon>
        <taxon>Acanthomorphata</taxon>
        <taxon>Gobiaria</taxon>
        <taxon>Gobiiformes</taxon>
        <taxon>Gobioidei</taxon>
        <taxon>Gobiidae</taxon>
        <taxon>Oxudercinae</taxon>
        <taxon>Periophthalmus</taxon>
    </lineage>
</organism>
<dbReference type="Gene3D" id="4.10.40.20">
    <property type="match status" value="1"/>
</dbReference>
<evidence type="ECO:0000256" key="13">
    <source>
        <dbReference type="SAM" id="SignalP"/>
    </source>
</evidence>
<keyword evidence="6" id="KW-0053">Apoptosis</keyword>
<dbReference type="AlphaFoldDB" id="A0A3B3ZAD6"/>
<dbReference type="FunFam" id="4.10.40.20:FF:000001">
    <property type="entry name" value="Insulin-like growth factor binding protein 5"/>
    <property type="match status" value="1"/>
</dbReference>
<dbReference type="PROSITE" id="PS51162">
    <property type="entry name" value="THYROGLOBULIN_1_2"/>
    <property type="match status" value="1"/>
</dbReference>
<dbReference type="GO" id="GO:0031994">
    <property type="term" value="F:insulin-like growth factor I binding"/>
    <property type="evidence" value="ECO:0007669"/>
    <property type="project" value="TreeGrafter"/>
</dbReference>
<dbReference type="PANTHER" id="PTHR11551:SF3">
    <property type="entry name" value="INSULIN-LIKE GROWTH FACTOR-BINDING PROTEIN 3"/>
    <property type="match status" value="1"/>
</dbReference>
<sequence>MPCCLCALLLLSLLASFTRRSSAVGPVIRCEPCDAAARLLCKPLPKDCAERVREPGCGCCLTCALSFGQPCGVYSGKCGTGMSCQPQPGETKPLQALLEGRGICANATSKRISVRPTAPVNELPGRTGLSVQEDRNTTGLGLQTTSSTHRPLAPMGPQLHPFFSSAKSEMLRQEQHKRTQSFKLEVVTGLITDQQNFSLESKQPPEYGPCRREIESILSSLKITDNLNPRGFRIPNCDKKGFYKRKQCRPSKGRKRGLCWAVDKYGQPVPGDAQYYNSESQ</sequence>
<feature type="region of interest" description="Disordered" evidence="12">
    <location>
        <begin position="118"/>
        <end position="156"/>
    </location>
</feature>
<dbReference type="SMART" id="SM00211">
    <property type="entry name" value="TY"/>
    <property type="match status" value="1"/>
</dbReference>
<evidence type="ECO:0000256" key="2">
    <source>
        <dbReference type="ARBA" id="ARBA00013677"/>
    </source>
</evidence>
<keyword evidence="8" id="KW-1015">Disulfide bond</keyword>
<dbReference type="Pfam" id="PF00219">
    <property type="entry name" value="IGFBP"/>
    <property type="match status" value="1"/>
</dbReference>
<dbReference type="SUPFAM" id="SSF57184">
    <property type="entry name" value="Growth factor receptor domain"/>
    <property type="match status" value="1"/>
</dbReference>
<dbReference type="PROSITE" id="PS00222">
    <property type="entry name" value="IGFBP_N_1"/>
    <property type="match status" value="1"/>
</dbReference>
<evidence type="ECO:0000313" key="17">
    <source>
        <dbReference type="Proteomes" id="UP000261520"/>
    </source>
</evidence>
<keyword evidence="3" id="KW-0964">Secreted</keyword>
<feature type="chain" id="PRO_5017411956" description="Insulin-like growth factor-binding protein 3" evidence="13">
    <location>
        <begin position="24"/>
        <end position="281"/>
    </location>
</feature>
<name>A0A3B3ZAD6_9GOBI</name>
<evidence type="ECO:0000256" key="8">
    <source>
        <dbReference type="ARBA" id="ARBA00023157"/>
    </source>
</evidence>
<dbReference type="Ensembl" id="ENSPMGT00000001657.1">
    <property type="protein sequence ID" value="ENSPMGP00000001560.1"/>
    <property type="gene ID" value="ENSPMGG00000001206.1"/>
</dbReference>
<dbReference type="SUPFAM" id="SSF57610">
    <property type="entry name" value="Thyroglobulin type-1 domain"/>
    <property type="match status" value="1"/>
</dbReference>
<feature type="domain" description="Thyroglobulin type-1" evidence="14">
    <location>
        <begin position="207"/>
        <end position="281"/>
    </location>
</feature>
<dbReference type="InterPro" id="IPR022321">
    <property type="entry name" value="IGFBP_1-6_chordata"/>
</dbReference>
<evidence type="ECO:0000256" key="10">
    <source>
        <dbReference type="ARBA" id="ARBA00023183"/>
    </source>
</evidence>
<dbReference type="InterPro" id="IPR036857">
    <property type="entry name" value="Thyroglobulin_1_sf"/>
</dbReference>
<keyword evidence="7 13" id="KW-0732">Signal</keyword>
<protein>
    <recommendedName>
        <fullName evidence="2">Insulin-like growth factor-binding protein 3</fullName>
    </recommendedName>
</protein>
<dbReference type="STRING" id="409849.ENSPMGP00000001560"/>
<proteinExistence type="predicted"/>
<dbReference type="InterPro" id="IPR009030">
    <property type="entry name" value="Growth_fac_rcpt_cys_sf"/>
</dbReference>
<dbReference type="PRINTS" id="PR01979">
    <property type="entry name" value="IGFBPFAMILY3"/>
</dbReference>
<comment type="caution">
    <text evidence="11">Lacks conserved residue(s) required for the propagation of feature annotation.</text>
</comment>
<dbReference type="GO" id="GO:0006915">
    <property type="term" value="P:apoptotic process"/>
    <property type="evidence" value="ECO:0007669"/>
    <property type="project" value="UniProtKB-KW"/>
</dbReference>
<evidence type="ECO:0000256" key="7">
    <source>
        <dbReference type="ARBA" id="ARBA00022729"/>
    </source>
</evidence>
<accession>A0A3B3ZAD6</accession>
<evidence type="ECO:0000259" key="14">
    <source>
        <dbReference type="PROSITE" id="PS51162"/>
    </source>
</evidence>
<dbReference type="PRINTS" id="PR01976">
    <property type="entry name" value="IGFBPFAMILY"/>
</dbReference>
<dbReference type="FunFam" id="4.10.800.10:FF:000005">
    <property type="entry name" value="Putative insulin-like growth factor-binding protein 5"/>
    <property type="match status" value="1"/>
</dbReference>
<evidence type="ECO:0000256" key="4">
    <source>
        <dbReference type="ARBA" id="ARBA00022553"/>
    </source>
</evidence>
<evidence type="ECO:0000256" key="3">
    <source>
        <dbReference type="ARBA" id="ARBA00022525"/>
    </source>
</evidence>
<evidence type="ECO:0000259" key="15">
    <source>
        <dbReference type="PROSITE" id="PS51323"/>
    </source>
</evidence>
<evidence type="ECO:0000256" key="12">
    <source>
        <dbReference type="SAM" id="MobiDB-lite"/>
    </source>
</evidence>
<keyword evidence="4" id="KW-0597">Phosphoprotein</keyword>
<evidence type="ECO:0000256" key="6">
    <source>
        <dbReference type="ARBA" id="ARBA00022703"/>
    </source>
</evidence>
<dbReference type="CDD" id="cd00191">
    <property type="entry name" value="TY"/>
    <property type="match status" value="1"/>
</dbReference>
<feature type="signal peptide" evidence="13">
    <location>
        <begin position="1"/>
        <end position="23"/>
    </location>
</feature>
<dbReference type="GO" id="GO:0005615">
    <property type="term" value="C:extracellular space"/>
    <property type="evidence" value="ECO:0007669"/>
    <property type="project" value="TreeGrafter"/>
</dbReference>
<evidence type="ECO:0000256" key="5">
    <source>
        <dbReference type="ARBA" id="ARBA00022604"/>
    </source>
</evidence>
<keyword evidence="17" id="KW-1185">Reference proteome</keyword>
<keyword evidence="9" id="KW-0325">Glycoprotein</keyword>
<dbReference type="InterPro" id="IPR000867">
    <property type="entry name" value="IGFBP-like"/>
</dbReference>
<dbReference type="InterPro" id="IPR000716">
    <property type="entry name" value="Thyroglobulin_1"/>
</dbReference>
<dbReference type="PANTHER" id="PTHR11551">
    <property type="entry name" value="INSULIN-LIKE GROWTH FACTOR BINDING PROTEIN"/>
    <property type="match status" value="1"/>
</dbReference>
<feature type="compositionally biased region" description="Low complexity" evidence="12">
    <location>
        <begin position="137"/>
        <end position="148"/>
    </location>
</feature>
<reference evidence="16" key="2">
    <citation type="submission" date="2025-09" db="UniProtKB">
        <authorList>
            <consortium name="Ensembl"/>
        </authorList>
    </citation>
    <scope>IDENTIFICATION</scope>
</reference>
<evidence type="ECO:0000313" key="16">
    <source>
        <dbReference type="Ensembl" id="ENSPMGP00000001560.1"/>
    </source>
</evidence>